<name>A0ABP1CR23_9APHY</name>
<dbReference type="SMART" id="SM00490">
    <property type="entry name" value="HELICc"/>
    <property type="match status" value="1"/>
</dbReference>
<dbReference type="Gene3D" id="3.40.50.300">
    <property type="entry name" value="P-loop containing nucleotide triphosphate hydrolases"/>
    <property type="match status" value="2"/>
</dbReference>
<dbReference type="SUPFAM" id="SSF52540">
    <property type="entry name" value="P-loop containing nucleoside triphosphate hydrolases"/>
    <property type="match status" value="1"/>
</dbReference>
<feature type="domain" description="Helicase ATP-binding" evidence="8">
    <location>
        <begin position="220"/>
        <end position="493"/>
    </location>
</feature>
<keyword evidence="5" id="KW-0067">ATP-binding</keyword>
<evidence type="ECO:0000313" key="10">
    <source>
        <dbReference type="EMBL" id="CAL1697234.1"/>
    </source>
</evidence>
<sequence>MSLLASSRPLTKAHHLPTELLACLFHSSAPTSSFPSRTKLAKSLKPNSKGRGATGRLEVAPRETFTRDAVPHTEAEDAFKAREKWMREGGPSRKRTSERPNSSSERPNSSSDRQRSNRPRPQFATKPRVDEEKLPSVLKLPDPTGTTEVLKPSRRPRVNNPLSEEFELSPKAVSTQQLPSEFSSPPLMESLLSSIMDILGPNARPTPIQALSLKHLFSPSQGDSQWRQFLLASETGSGKSIAYLLPMLQDLKQTELDGTVPRLTSKRLMAPRALVLAPTHELSRQLSVFAKSLLHNTKLRVLCASRANAPTQSRRHVTASKMASDIDSDIVPEEGGEFIVSSPSNAAKPVDVLVCTPSRVLEMEKGRGWDYEHKEHPEDIDENGRNIRPNRKFTVGPPEITLANVDWVVVDEADVLFDPDFQESTRLLLADIATAKGKPVAFTPELNLSSTTTEPAPSIEVPKYPFNLILTTATIPSSLASYLDTYHPSLMRLASPNLHKLPSTLQTEYESWTGGRRNKDVENRIRRVWWEDAIAAGRQATSESVISDTSFEKSKVLIFCNKSTKVEELGKYLTERGIPNIALTSTSDSRHKGNNHHLDGFLRECAGGQESSSDASAGAEKTEQPHVLITTSLLSRGLDFSPSIKHVFIMDAPRNMVDFLHRAGRSGRAGEQGKVVVFGKSKGRGAGKDREVKSRVKALIS</sequence>
<evidence type="ECO:0000259" key="9">
    <source>
        <dbReference type="PROSITE" id="PS51194"/>
    </source>
</evidence>
<evidence type="ECO:0000256" key="6">
    <source>
        <dbReference type="ARBA" id="ARBA00047984"/>
    </source>
</evidence>
<dbReference type="CDD" id="cd18787">
    <property type="entry name" value="SF2_C_DEAD"/>
    <property type="match status" value="1"/>
</dbReference>
<comment type="catalytic activity">
    <reaction evidence="6">
        <text>ATP + H2O = ADP + phosphate + H(+)</text>
        <dbReference type="Rhea" id="RHEA:13065"/>
        <dbReference type="ChEBI" id="CHEBI:15377"/>
        <dbReference type="ChEBI" id="CHEBI:15378"/>
        <dbReference type="ChEBI" id="CHEBI:30616"/>
        <dbReference type="ChEBI" id="CHEBI:43474"/>
        <dbReference type="ChEBI" id="CHEBI:456216"/>
        <dbReference type="EC" id="3.6.4.13"/>
    </reaction>
</comment>
<evidence type="ECO:0000313" key="11">
    <source>
        <dbReference type="Proteomes" id="UP001497453"/>
    </source>
</evidence>
<evidence type="ECO:0000259" key="8">
    <source>
        <dbReference type="PROSITE" id="PS51192"/>
    </source>
</evidence>
<dbReference type="EC" id="3.6.4.13" evidence="1"/>
<dbReference type="EMBL" id="OZ037944">
    <property type="protein sequence ID" value="CAL1697234.1"/>
    <property type="molecule type" value="Genomic_DNA"/>
</dbReference>
<evidence type="ECO:0000256" key="4">
    <source>
        <dbReference type="ARBA" id="ARBA00022806"/>
    </source>
</evidence>
<protein>
    <recommendedName>
        <fullName evidence="1">RNA helicase</fullName>
        <ecNumber evidence="1">3.6.4.13</ecNumber>
    </recommendedName>
</protein>
<feature type="domain" description="Helicase C-terminal" evidence="9">
    <location>
        <begin position="541"/>
        <end position="701"/>
    </location>
</feature>
<keyword evidence="2" id="KW-0547">Nucleotide-binding</keyword>
<dbReference type="PROSITE" id="PS51194">
    <property type="entry name" value="HELICASE_CTER"/>
    <property type="match status" value="1"/>
</dbReference>
<evidence type="ECO:0000256" key="2">
    <source>
        <dbReference type="ARBA" id="ARBA00022741"/>
    </source>
</evidence>
<dbReference type="InterPro" id="IPR027417">
    <property type="entry name" value="P-loop_NTPase"/>
</dbReference>
<feature type="compositionally biased region" description="Basic and acidic residues" evidence="7">
    <location>
        <begin position="59"/>
        <end position="98"/>
    </location>
</feature>
<feature type="compositionally biased region" description="Low complexity" evidence="7">
    <location>
        <begin position="99"/>
        <end position="111"/>
    </location>
</feature>
<keyword evidence="11" id="KW-1185">Reference proteome</keyword>
<dbReference type="PROSITE" id="PS51192">
    <property type="entry name" value="HELICASE_ATP_BIND_1"/>
    <property type="match status" value="1"/>
</dbReference>
<dbReference type="PANTHER" id="PTHR47960">
    <property type="entry name" value="DEAD-BOX ATP-DEPENDENT RNA HELICASE 50"/>
    <property type="match status" value="1"/>
</dbReference>
<dbReference type="InterPro" id="IPR001650">
    <property type="entry name" value="Helicase_C-like"/>
</dbReference>
<dbReference type="SMART" id="SM00487">
    <property type="entry name" value="DEXDc"/>
    <property type="match status" value="1"/>
</dbReference>
<dbReference type="InterPro" id="IPR014001">
    <property type="entry name" value="Helicase_ATP-bd"/>
</dbReference>
<evidence type="ECO:0000256" key="1">
    <source>
        <dbReference type="ARBA" id="ARBA00012552"/>
    </source>
</evidence>
<dbReference type="InterPro" id="IPR011545">
    <property type="entry name" value="DEAD/DEAH_box_helicase_dom"/>
</dbReference>
<keyword evidence="4" id="KW-0347">Helicase</keyword>
<dbReference type="Pfam" id="PF00270">
    <property type="entry name" value="DEAD"/>
    <property type="match status" value="1"/>
</dbReference>
<evidence type="ECO:0000256" key="7">
    <source>
        <dbReference type="SAM" id="MobiDB-lite"/>
    </source>
</evidence>
<feature type="region of interest" description="Disordered" evidence="7">
    <location>
        <begin position="30"/>
        <end position="182"/>
    </location>
</feature>
<evidence type="ECO:0000256" key="5">
    <source>
        <dbReference type="ARBA" id="ARBA00022840"/>
    </source>
</evidence>
<proteinExistence type="predicted"/>
<reference evidence="11" key="1">
    <citation type="submission" date="2024-04" db="EMBL/GenBank/DDBJ databases">
        <authorList>
            <person name="Shaw F."/>
            <person name="Minotto A."/>
        </authorList>
    </citation>
    <scope>NUCLEOTIDE SEQUENCE [LARGE SCALE GENOMIC DNA]</scope>
</reference>
<accession>A0ABP1CR23</accession>
<keyword evidence="3" id="KW-0378">Hydrolase</keyword>
<evidence type="ECO:0000256" key="3">
    <source>
        <dbReference type="ARBA" id="ARBA00022801"/>
    </source>
</evidence>
<dbReference type="Pfam" id="PF00271">
    <property type="entry name" value="Helicase_C"/>
    <property type="match status" value="1"/>
</dbReference>
<dbReference type="Proteomes" id="UP001497453">
    <property type="component" value="Chromosome 1"/>
</dbReference>
<gene>
    <name evidence="10" type="ORF">GFSPODELE1_LOCUS1556</name>
</gene>
<organism evidence="10 11">
    <name type="scientific">Somion occarium</name>
    <dbReference type="NCBI Taxonomy" id="3059160"/>
    <lineage>
        <taxon>Eukaryota</taxon>
        <taxon>Fungi</taxon>
        <taxon>Dikarya</taxon>
        <taxon>Basidiomycota</taxon>
        <taxon>Agaricomycotina</taxon>
        <taxon>Agaricomycetes</taxon>
        <taxon>Polyporales</taxon>
        <taxon>Cerrenaceae</taxon>
        <taxon>Somion</taxon>
    </lineage>
</organism>